<feature type="compositionally biased region" description="Polar residues" evidence="2">
    <location>
        <begin position="223"/>
        <end position="246"/>
    </location>
</feature>
<gene>
    <name evidence="3" type="ORF">SERLADRAFT_473913</name>
</gene>
<dbReference type="GeneID" id="18820396"/>
<dbReference type="Proteomes" id="UP000008064">
    <property type="component" value="Unassembled WGS sequence"/>
</dbReference>
<feature type="coiled-coil region" evidence="1">
    <location>
        <begin position="376"/>
        <end position="403"/>
    </location>
</feature>
<keyword evidence="1" id="KW-0175">Coiled coil</keyword>
<feature type="region of interest" description="Disordered" evidence="2">
    <location>
        <begin position="1"/>
        <end position="178"/>
    </location>
</feature>
<feature type="region of interest" description="Disordered" evidence="2">
    <location>
        <begin position="315"/>
        <end position="368"/>
    </location>
</feature>
<protein>
    <recommendedName>
        <fullName evidence="4">Mitotic checkpoint regulator, MAD2B-interacting-domain-containing protein</fullName>
    </recommendedName>
</protein>
<accession>F8P4F5</accession>
<dbReference type="AlphaFoldDB" id="F8P4F5"/>
<feature type="compositionally biased region" description="Polar residues" evidence="2">
    <location>
        <begin position="50"/>
        <end position="62"/>
    </location>
</feature>
<dbReference type="RefSeq" id="XP_007321279.1">
    <property type="nucleotide sequence ID" value="XM_007321217.1"/>
</dbReference>
<evidence type="ECO:0000256" key="1">
    <source>
        <dbReference type="SAM" id="Coils"/>
    </source>
</evidence>
<dbReference type="KEGG" id="sla:SERLADRAFT_473913"/>
<dbReference type="OrthoDB" id="2555634at2759"/>
<feature type="compositionally biased region" description="Basic and acidic residues" evidence="2">
    <location>
        <begin position="325"/>
        <end position="340"/>
    </location>
</feature>
<dbReference type="EMBL" id="GL945438">
    <property type="protein sequence ID" value="EGO21493.1"/>
    <property type="molecule type" value="Genomic_DNA"/>
</dbReference>
<dbReference type="InterPro" id="IPR018800">
    <property type="entry name" value="PRCC"/>
</dbReference>
<name>F8P4F5_SERL9</name>
<feature type="region of interest" description="Disordered" evidence="2">
    <location>
        <begin position="194"/>
        <end position="265"/>
    </location>
</feature>
<dbReference type="HOGENOM" id="CLU_044111_0_0_1"/>
<dbReference type="Pfam" id="PF10253">
    <property type="entry name" value="PRCC"/>
    <property type="match status" value="1"/>
</dbReference>
<proteinExistence type="predicted"/>
<evidence type="ECO:0000256" key="2">
    <source>
        <dbReference type="SAM" id="MobiDB-lite"/>
    </source>
</evidence>
<evidence type="ECO:0008006" key="4">
    <source>
        <dbReference type="Google" id="ProtNLM"/>
    </source>
</evidence>
<dbReference type="PANTHER" id="PTHR13621:SF2">
    <property type="entry name" value="PROLINE-RICH PROTEIN PRCC"/>
    <property type="match status" value="1"/>
</dbReference>
<evidence type="ECO:0000313" key="3">
    <source>
        <dbReference type="EMBL" id="EGO21493.1"/>
    </source>
</evidence>
<dbReference type="PANTHER" id="PTHR13621">
    <property type="entry name" value="PROLINE-RICH PROTEIN PRCC"/>
    <property type="match status" value="1"/>
</dbReference>
<dbReference type="GO" id="GO:0005634">
    <property type="term" value="C:nucleus"/>
    <property type="evidence" value="ECO:0007669"/>
    <property type="project" value="TreeGrafter"/>
</dbReference>
<organism>
    <name type="scientific">Serpula lacrymans var. lacrymans (strain S7.9)</name>
    <name type="common">Dry rot fungus</name>
    <dbReference type="NCBI Taxonomy" id="578457"/>
    <lineage>
        <taxon>Eukaryota</taxon>
        <taxon>Fungi</taxon>
        <taxon>Dikarya</taxon>
        <taxon>Basidiomycota</taxon>
        <taxon>Agaricomycotina</taxon>
        <taxon>Agaricomycetes</taxon>
        <taxon>Agaricomycetidae</taxon>
        <taxon>Boletales</taxon>
        <taxon>Coniophorineae</taxon>
        <taxon>Serpulaceae</taxon>
        <taxon>Serpula</taxon>
    </lineage>
</organism>
<feature type="compositionally biased region" description="Acidic residues" evidence="2">
    <location>
        <begin position="7"/>
        <end position="17"/>
    </location>
</feature>
<reference evidence="3" key="1">
    <citation type="submission" date="2011-04" db="EMBL/GenBank/DDBJ databases">
        <title>Evolution of plant cell wall degrading machinery underlies the functional diversity of forest fungi.</title>
        <authorList>
            <consortium name="US DOE Joint Genome Institute (JGI-PGF)"/>
            <person name="Eastwood D.C."/>
            <person name="Floudas D."/>
            <person name="Binder M."/>
            <person name="Majcherczyk A."/>
            <person name="Schneider P."/>
            <person name="Aerts A."/>
            <person name="Asiegbu F.O."/>
            <person name="Baker S.E."/>
            <person name="Barry K."/>
            <person name="Bendiksby M."/>
            <person name="Blumentritt M."/>
            <person name="Coutinho P.M."/>
            <person name="Cullen D."/>
            <person name="Cullen D."/>
            <person name="Gathman A."/>
            <person name="Goodell B."/>
            <person name="Henrissat B."/>
            <person name="Ihrmark K."/>
            <person name="Kauserud H."/>
            <person name="Kohler A."/>
            <person name="LaButti K."/>
            <person name="Lapidus A."/>
            <person name="Lavin J.L."/>
            <person name="Lee Y.-H."/>
            <person name="Lindquist E."/>
            <person name="Lilly W."/>
            <person name="Lucas S."/>
            <person name="Morin E."/>
            <person name="Murat C."/>
            <person name="Oguiza J.A."/>
            <person name="Park J."/>
            <person name="Pisabarro A.G."/>
            <person name="Riley R."/>
            <person name="Rosling A."/>
            <person name="Salamov A."/>
            <person name="Schmidt O."/>
            <person name="Schmutz J."/>
            <person name="Skrede I."/>
            <person name="Stenlid J."/>
            <person name="Wiebenga A."/>
            <person name="Xie X."/>
            <person name="Kues U."/>
            <person name="Hibbett D.S."/>
            <person name="Hoffmeister D."/>
            <person name="Hogberg N."/>
            <person name="Martin F."/>
            <person name="Grigoriev I.V."/>
            <person name="Watkinson S.C."/>
        </authorList>
    </citation>
    <scope>NUCLEOTIDE SEQUENCE</scope>
    <source>
        <strain evidence="3">S7.9</strain>
    </source>
</reference>
<sequence>MLGIEDYGSDNESDNEVALELGTKSTSSLAAELPPPPKSSFSLPAPKRSIITQATNGSSAPSKTKRAPKKIAIGLPALLPEDEESKSRDEPPPAKKPRLTTGAGASSLVSMLPAPKQKTSLKPAPQRVLGAGQGPGLVFRTSHTKDSAPSAPSPEGDDEDCMHHTGSTSTDNPETAQSVQSTFMIPPSLAKGKANVSLDDINPKQNPRKVSSAPPVDLFSSDGLASSSKPPISSTPLATPSFSISSAPRVDMFTPPEPSPDDPYPGYYLTPTGAWEAYDSEYYKKFYQKWKKDYDSHVRALEKGSARGFEAAATADAQEVDMASEMEKARKEIQEREAKKAVTKAGDAEPAQPRMNVQGAKLGGRARSRHQLTTLLTEAYTNREALEERIAQGRRNRKEAGNKYGF</sequence>
<feature type="compositionally biased region" description="Polar residues" evidence="2">
    <location>
        <begin position="165"/>
        <end position="178"/>
    </location>
</feature>